<dbReference type="Pfam" id="PF03737">
    <property type="entry name" value="RraA-like"/>
    <property type="match status" value="1"/>
</dbReference>
<reference evidence="2 3" key="1">
    <citation type="journal article" date="2013" name="Genome Announc.">
        <title>Draft Genome Sequence of Indibacter alkaliphilus Strain LW1T, Isolated from Lonar Lake, a Haloalkaline Lake in the Buldana District of Maharashtra, India.</title>
        <authorList>
            <person name="Singh A."/>
            <person name="Kumar Jangir P."/>
            <person name="Sharma R."/>
            <person name="Singh A."/>
            <person name="Kumar Pinnaka A."/>
            <person name="Shivaji S."/>
        </authorList>
    </citation>
    <scope>NUCLEOTIDE SEQUENCE [LARGE SCALE GENOMIC DNA]</scope>
    <source>
        <strain evidence="3">CCUG 57479 / KCTC 22604 / LW1</strain>
    </source>
</reference>
<dbReference type="AlphaFoldDB" id="S2E834"/>
<dbReference type="eggNOG" id="COG0684">
    <property type="taxonomic scope" value="Bacteria"/>
</dbReference>
<gene>
    <name evidence="2" type="ORF">A33Q_1102</name>
</gene>
<comment type="caution">
    <text evidence="2">The sequence shown here is derived from an EMBL/GenBank/DDBJ whole genome shotgun (WGS) entry which is preliminary data.</text>
</comment>
<dbReference type="STRING" id="1189612.A33Q_1102"/>
<dbReference type="GO" id="GO:0008704">
    <property type="term" value="F:5-carboxymethyl-2-hydroxymuconate delta-isomerase activity"/>
    <property type="evidence" value="ECO:0007669"/>
    <property type="project" value="UniProtKB-EC"/>
</dbReference>
<keyword evidence="1" id="KW-0479">Metal-binding</keyword>
<name>S2E834_INDAL</name>
<comment type="cofactor">
    <cofactor evidence="1">
        <name>Mg(2+)</name>
        <dbReference type="ChEBI" id="CHEBI:18420"/>
    </cofactor>
</comment>
<evidence type="ECO:0000313" key="2">
    <source>
        <dbReference type="EMBL" id="EOZ98448.1"/>
    </source>
</evidence>
<sequence length="337" mass="38297">MNHFVIISQLNGSQVCSIPSDPNNSNDKQMKHFYFTGLAICLSWLVQAQQITPTEGQLKSLSPEFKGERFPDGRPKVSDELLMRLEKVSVEEAWGYLRNKGYQNQFENDWIIIDDDRVMTGRAVTAQYMPLRNDFNDLVKKIGKEEGRVQTGGTNSWPIDILQEGDIYVADSYGKIVDGTLIGDNLGNAIYAKSKRGVVFYGSVRDMAGLSEIEGFNGWIKGHDPSYIQQMMLTTINYPIRIGRATVLPGDAVLANRYGVVFIPAHLLADLVINAEFIMLRDQFGIQRLKEGKYSAGEIDSKWSEPIVKDFLEWVNKKEDLPMRRADLDEFLKERNW</sequence>
<evidence type="ECO:0000256" key="1">
    <source>
        <dbReference type="PIRSR" id="PIRSR605493-1"/>
    </source>
</evidence>
<keyword evidence="2" id="KW-0413">Isomerase</keyword>
<feature type="binding site" evidence="1">
    <location>
        <begin position="183"/>
        <end position="186"/>
    </location>
    <ligand>
        <name>substrate</name>
    </ligand>
</feature>
<dbReference type="EMBL" id="ALWO02000023">
    <property type="protein sequence ID" value="EOZ98448.1"/>
    <property type="molecule type" value="Genomic_DNA"/>
</dbReference>
<dbReference type="EC" id="5.3.3.10" evidence="2"/>
<dbReference type="SUPFAM" id="SSF89562">
    <property type="entry name" value="RraA-like"/>
    <property type="match status" value="1"/>
</dbReference>
<proteinExistence type="predicted"/>
<accession>S2E834</accession>
<feature type="binding site" evidence="1">
    <location>
        <position position="205"/>
    </location>
    <ligand>
        <name>substrate</name>
    </ligand>
</feature>
<dbReference type="InterPro" id="IPR036704">
    <property type="entry name" value="RraA/RraA-like_sf"/>
</dbReference>
<dbReference type="GO" id="GO:0046872">
    <property type="term" value="F:metal ion binding"/>
    <property type="evidence" value="ECO:0007669"/>
    <property type="project" value="UniProtKB-KW"/>
</dbReference>
<evidence type="ECO:0000313" key="3">
    <source>
        <dbReference type="Proteomes" id="UP000006073"/>
    </source>
</evidence>
<organism evidence="2 3">
    <name type="scientific">Indibacter alkaliphilus (strain CCUG 57479 / KCTC 22604 / LW1)</name>
    <dbReference type="NCBI Taxonomy" id="1189612"/>
    <lineage>
        <taxon>Bacteria</taxon>
        <taxon>Pseudomonadati</taxon>
        <taxon>Bacteroidota</taxon>
        <taxon>Cytophagia</taxon>
        <taxon>Cytophagales</taxon>
        <taxon>Cyclobacteriaceae</taxon>
    </lineage>
</organism>
<dbReference type="Gene3D" id="3.50.30.40">
    <property type="entry name" value="Ribonuclease E inhibitor RraA/RraA-like"/>
    <property type="match status" value="1"/>
</dbReference>
<keyword evidence="3" id="KW-1185">Reference proteome</keyword>
<feature type="binding site" evidence="1">
    <location>
        <position position="206"/>
    </location>
    <ligand>
        <name>Mg(2+)</name>
        <dbReference type="ChEBI" id="CHEBI:18420"/>
    </ligand>
</feature>
<protein>
    <submittedName>
        <fullName evidence="2">5-carboxymethyl-2-hydroxymuconate delta-isomerase</fullName>
        <ecNumber evidence="2">5.3.3.10</ecNumber>
    </submittedName>
</protein>
<dbReference type="Proteomes" id="UP000006073">
    <property type="component" value="Unassembled WGS sequence"/>
</dbReference>
<keyword evidence="1" id="KW-0460">Magnesium</keyword>
<dbReference type="InterPro" id="IPR005493">
    <property type="entry name" value="RraA/RraA-like"/>
</dbReference>